<dbReference type="OrthoDB" id="1470350at2759"/>
<keyword evidence="6" id="KW-0812">Transmembrane</keyword>
<keyword evidence="16" id="KW-1185">Reference proteome</keyword>
<dbReference type="InterPro" id="IPR050121">
    <property type="entry name" value="Cytochrome_P450_monoxygenase"/>
</dbReference>
<evidence type="ECO:0000256" key="2">
    <source>
        <dbReference type="ARBA" id="ARBA00004370"/>
    </source>
</evidence>
<dbReference type="GO" id="GO:0005506">
    <property type="term" value="F:iron ion binding"/>
    <property type="evidence" value="ECO:0007669"/>
    <property type="project" value="InterPro"/>
</dbReference>
<feature type="binding site" description="axial binding residue" evidence="13">
    <location>
        <position position="455"/>
    </location>
    <ligand>
        <name>heme</name>
        <dbReference type="ChEBI" id="CHEBI:30413"/>
    </ligand>
    <ligandPart>
        <name>Fe</name>
        <dbReference type="ChEBI" id="CHEBI:18248"/>
    </ligandPart>
</feature>
<dbReference type="GO" id="GO:1902181">
    <property type="term" value="P:verruculogen biosynthetic process"/>
    <property type="evidence" value="ECO:0007669"/>
    <property type="project" value="UniProtKB-ARBA"/>
</dbReference>
<evidence type="ECO:0000256" key="6">
    <source>
        <dbReference type="ARBA" id="ARBA00022692"/>
    </source>
</evidence>
<keyword evidence="8" id="KW-1133">Transmembrane helix</keyword>
<evidence type="ECO:0000256" key="1">
    <source>
        <dbReference type="ARBA" id="ARBA00001971"/>
    </source>
</evidence>
<keyword evidence="7 13" id="KW-0479">Metal-binding</keyword>
<keyword evidence="5 13" id="KW-0349">Heme</keyword>
<evidence type="ECO:0000256" key="9">
    <source>
        <dbReference type="ARBA" id="ARBA00023002"/>
    </source>
</evidence>
<gene>
    <name evidence="15" type="ORF">BDV95DRAFT_379106</name>
</gene>
<dbReference type="GO" id="GO:0016020">
    <property type="term" value="C:membrane"/>
    <property type="evidence" value="ECO:0007669"/>
    <property type="project" value="UniProtKB-SubCell"/>
</dbReference>
<dbReference type="GO" id="GO:0020037">
    <property type="term" value="F:heme binding"/>
    <property type="evidence" value="ECO:0007669"/>
    <property type="project" value="InterPro"/>
</dbReference>
<evidence type="ECO:0000256" key="13">
    <source>
        <dbReference type="PIRSR" id="PIRSR602401-1"/>
    </source>
</evidence>
<comment type="subcellular location">
    <subcellularLocation>
        <location evidence="2">Membrane</location>
    </subcellularLocation>
</comment>
<evidence type="ECO:0000256" key="14">
    <source>
        <dbReference type="RuleBase" id="RU000461"/>
    </source>
</evidence>
<evidence type="ECO:0000256" key="8">
    <source>
        <dbReference type="ARBA" id="ARBA00022989"/>
    </source>
</evidence>
<dbReference type="GO" id="GO:0016705">
    <property type="term" value="F:oxidoreductase activity, acting on paired donors, with incorporation or reduction of molecular oxygen"/>
    <property type="evidence" value="ECO:0007669"/>
    <property type="project" value="InterPro"/>
</dbReference>
<dbReference type="InterPro" id="IPR002401">
    <property type="entry name" value="Cyt_P450_E_grp-I"/>
</dbReference>
<evidence type="ECO:0000313" key="15">
    <source>
        <dbReference type="EMBL" id="KAF2872247.1"/>
    </source>
</evidence>
<dbReference type="FunFam" id="1.10.630.10:FF:000063">
    <property type="entry name" value="Cytochrome P450 monooxygenase"/>
    <property type="match status" value="1"/>
</dbReference>
<comment type="pathway">
    <text evidence="3">Mycotoxin biosynthesis.</text>
</comment>
<accession>A0A7C8IG94</accession>
<evidence type="ECO:0000256" key="7">
    <source>
        <dbReference type="ARBA" id="ARBA00022723"/>
    </source>
</evidence>
<evidence type="ECO:0000256" key="12">
    <source>
        <dbReference type="ARBA" id="ARBA00023136"/>
    </source>
</evidence>
<dbReference type="PANTHER" id="PTHR24305:SF226">
    <property type="entry name" value="CYTOCHROME P450 MONOOXYGENASE"/>
    <property type="match status" value="1"/>
</dbReference>
<dbReference type="Proteomes" id="UP000481861">
    <property type="component" value="Unassembled WGS sequence"/>
</dbReference>
<dbReference type="SUPFAM" id="SSF48264">
    <property type="entry name" value="Cytochrome P450"/>
    <property type="match status" value="1"/>
</dbReference>
<dbReference type="AlphaFoldDB" id="A0A7C8IG94"/>
<dbReference type="Pfam" id="PF00067">
    <property type="entry name" value="p450"/>
    <property type="match status" value="1"/>
</dbReference>
<dbReference type="PROSITE" id="PS00086">
    <property type="entry name" value="CYTOCHROME_P450"/>
    <property type="match status" value="1"/>
</dbReference>
<protein>
    <submittedName>
        <fullName evidence="15">Cytochrome P450</fullName>
    </submittedName>
</protein>
<comment type="similarity">
    <text evidence="4 14">Belongs to the cytochrome P450 family.</text>
</comment>
<dbReference type="Gene3D" id="1.10.630.10">
    <property type="entry name" value="Cytochrome P450"/>
    <property type="match status" value="1"/>
</dbReference>
<dbReference type="InterPro" id="IPR036396">
    <property type="entry name" value="Cyt_P450_sf"/>
</dbReference>
<dbReference type="InterPro" id="IPR001128">
    <property type="entry name" value="Cyt_P450"/>
</dbReference>
<proteinExistence type="inferred from homology"/>
<name>A0A7C8IG94_9PLEO</name>
<keyword evidence="11 14" id="KW-0503">Monooxygenase</keyword>
<dbReference type="InterPro" id="IPR017972">
    <property type="entry name" value="Cyt_P450_CS"/>
</dbReference>
<organism evidence="15 16">
    <name type="scientific">Massariosphaeria phaeospora</name>
    <dbReference type="NCBI Taxonomy" id="100035"/>
    <lineage>
        <taxon>Eukaryota</taxon>
        <taxon>Fungi</taxon>
        <taxon>Dikarya</taxon>
        <taxon>Ascomycota</taxon>
        <taxon>Pezizomycotina</taxon>
        <taxon>Dothideomycetes</taxon>
        <taxon>Pleosporomycetidae</taxon>
        <taxon>Pleosporales</taxon>
        <taxon>Pleosporales incertae sedis</taxon>
        <taxon>Massariosphaeria</taxon>
    </lineage>
</organism>
<dbReference type="PRINTS" id="PR00385">
    <property type="entry name" value="P450"/>
</dbReference>
<dbReference type="CDD" id="cd11061">
    <property type="entry name" value="CYP67-like"/>
    <property type="match status" value="1"/>
</dbReference>
<keyword evidence="10 13" id="KW-0408">Iron</keyword>
<evidence type="ECO:0000256" key="4">
    <source>
        <dbReference type="ARBA" id="ARBA00010617"/>
    </source>
</evidence>
<sequence length="533" mass="60515">MFSTNRIANTWLCVVLLVGAVILRGLFVASYRLMFHPLSKYPGPWLAKISDGYSAWYSIKVDLHLRIEEAHAKYGPMVRIGPNKLIVNSATALQEIYRKDDVRKAQNYEAMLSIPGVFNTHTCIDKTLHRRKRKVVNQAFSDSSIRAFEPTMIKNIDIFIDQLVRHCQCHQNLDEWSEPLDMSTVTQRLALDVMGEFGFGRTFDMQTSDTNRFLIDAIRATSRVVGLFYQYPRLKKLGVEEWLKTGIWTRSKFGELVKGMVQKRLSEEADASHDLFSFIINAKDPETGQGFTLEELWCESRLFIIAGSDTSSTAMAAAFFYLSRNPECKKKLHTLIRETFSNAEEIRTGPKLASCGYLRACIDEAMRMSPPITGALLREVVSEGGMVIDGEHVSAGVNVGTSLYSIHHNNSVFDNPWKYDPNRWMGLESESEAFVNRQRMQRLAFNPFSLGSRTCVAQTMAYAEITITLAKILWYFDFRIPGGPLGQIGAGGEGDRTGRHRTQEFQLREHLTSHHEGPYLEFSLRSRDSVMSQ</sequence>
<dbReference type="PRINTS" id="PR00463">
    <property type="entry name" value="EP450I"/>
</dbReference>
<comment type="caution">
    <text evidence="15">The sequence shown here is derived from an EMBL/GenBank/DDBJ whole genome shotgun (WGS) entry which is preliminary data.</text>
</comment>
<keyword evidence="9 14" id="KW-0560">Oxidoreductase</keyword>
<evidence type="ECO:0000256" key="3">
    <source>
        <dbReference type="ARBA" id="ARBA00004685"/>
    </source>
</evidence>
<reference evidence="15 16" key="1">
    <citation type="submission" date="2020-01" db="EMBL/GenBank/DDBJ databases">
        <authorList>
            <consortium name="DOE Joint Genome Institute"/>
            <person name="Haridas S."/>
            <person name="Albert R."/>
            <person name="Binder M."/>
            <person name="Bloem J."/>
            <person name="Labutti K."/>
            <person name="Salamov A."/>
            <person name="Andreopoulos B."/>
            <person name="Baker S.E."/>
            <person name="Barry K."/>
            <person name="Bills G."/>
            <person name="Bluhm B.H."/>
            <person name="Cannon C."/>
            <person name="Castanera R."/>
            <person name="Culley D.E."/>
            <person name="Daum C."/>
            <person name="Ezra D."/>
            <person name="Gonzalez J.B."/>
            <person name="Henrissat B."/>
            <person name="Kuo A."/>
            <person name="Liang C."/>
            <person name="Lipzen A."/>
            <person name="Lutzoni F."/>
            <person name="Magnuson J."/>
            <person name="Mondo S."/>
            <person name="Nolan M."/>
            <person name="Ohm R."/>
            <person name="Pangilinan J."/>
            <person name="Park H.-J.H."/>
            <person name="Ramirez L."/>
            <person name="Alfaro M."/>
            <person name="Sun H."/>
            <person name="Tritt A."/>
            <person name="Yoshinaga Y."/>
            <person name="Zwiers L.-H.L."/>
            <person name="Turgeon B.G."/>
            <person name="Goodwin S.B."/>
            <person name="Spatafora J.W."/>
            <person name="Crous P.W."/>
            <person name="Grigoriev I.V."/>
        </authorList>
    </citation>
    <scope>NUCLEOTIDE SEQUENCE [LARGE SCALE GENOMIC DNA]</scope>
    <source>
        <strain evidence="15 16">CBS 611.86</strain>
    </source>
</reference>
<dbReference type="EMBL" id="JAADJZ010000009">
    <property type="protein sequence ID" value="KAF2872247.1"/>
    <property type="molecule type" value="Genomic_DNA"/>
</dbReference>
<evidence type="ECO:0000256" key="11">
    <source>
        <dbReference type="ARBA" id="ARBA00023033"/>
    </source>
</evidence>
<evidence type="ECO:0000256" key="10">
    <source>
        <dbReference type="ARBA" id="ARBA00023004"/>
    </source>
</evidence>
<evidence type="ECO:0000256" key="5">
    <source>
        <dbReference type="ARBA" id="ARBA00022617"/>
    </source>
</evidence>
<dbReference type="PANTHER" id="PTHR24305">
    <property type="entry name" value="CYTOCHROME P450"/>
    <property type="match status" value="1"/>
</dbReference>
<dbReference type="GO" id="GO:0004497">
    <property type="term" value="F:monooxygenase activity"/>
    <property type="evidence" value="ECO:0007669"/>
    <property type="project" value="UniProtKB-KW"/>
</dbReference>
<keyword evidence="12" id="KW-0472">Membrane</keyword>
<evidence type="ECO:0000313" key="16">
    <source>
        <dbReference type="Proteomes" id="UP000481861"/>
    </source>
</evidence>
<comment type="cofactor">
    <cofactor evidence="1 13">
        <name>heme</name>
        <dbReference type="ChEBI" id="CHEBI:30413"/>
    </cofactor>
</comment>